<dbReference type="Proteomes" id="UP000191135">
    <property type="component" value="Chromosome"/>
</dbReference>
<evidence type="ECO:0000313" key="1">
    <source>
        <dbReference type="EMBL" id="AQZ51901.1"/>
    </source>
</evidence>
<evidence type="ECO:0000313" key="2">
    <source>
        <dbReference type="Proteomes" id="UP000191135"/>
    </source>
</evidence>
<protein>
    <submittedName>
        <fullName evidence="1">Uncharacterized protein</fullName>
    </submittedName>
</protein>
<gene>
    <name evidence="1" type="ORF">Mame_02575</name>
</gene>
<keyword evidence="2" id="KW-1185">Reference proteome</keyword>
<accession>A0A1U9Z2I4</accession>
<dbReference type="AlphaFoldDB" id="A0A1U9Z2I4"/>
<dbReference type="STRING" id="1122214.Mame_02575"/>
<dbReference type="EMBL" id="CP020330">
    <property type="protein sequence ID" value="AQZ51901.1"/>
    <property type="molecule type" value="Genomic_DNA"/>
</dbReference>
<organism evidence="1 2">
    <name type="scientific">Martelella mediterranea DSM 17316</name>
    <dbReference type="NCBI Taxonomy" id="1122214"/>
    <lineage>
        <taxon>Bacteria</taxon>
        <taxon>Pseudomonadati</taxon>
        <taxon>Pseudomonadota</taxon>
        <taxon>Alphaproteobacteria</taxon>
        <taxon>Hyphomicrobiales</taxon>
        <taxon>Aurantimonadaceae</taxon>
        <taxon>Martelella</taxon>
    </lineage>
</organism>
<dbReference type="OrthoDB" id="10012601at2"/>
<dbReference type="KEGG" id="mmed:Mame_02575"/>
<name>A0A1U9Z2I4_9HYPH</name>
<sequence>MTRRVYIGNDNGAFRFRVSMPGHDALTAADQHLTIKEGMSPLTPKEIVTAWVAARPSGGPPSTVMINTEKDYGLPPFIVLKASDNTIPGEKTFYARFEPYYDRIRLYNLLGRPLTISAFIFDEVI</sequence>
<reference evidence="1 2" key="1">
    <citation type="submission" date="2017-03" db="EMBL/GenBank/DDBJ databases">
        <title>Foreign affairs: Plasmid Transfer between Roseobacters and Rhizobia.</title>
        <authorList>
            <person name="Bartling P."/>
            <person name="Bunk B."/>
            <person name="Overmann J."/>
            <person name="Brinkmann H."/>
            <person name="Petersen J."/>
        </authorList>
    </citation>
    <scope>NUCLEOTIDE SEQUENCE [LARGE SCALE GENOMIC DNA]</scope>
    <source>
        <strain evidence="1 2">MACL11</strain>
    </source>
</reference>
<dbReference type="RefSeq" id="WP_018066396.1">
    <property type="nucleotide sequence ID" value="NZ_AQWH01000023.1"/>
</dbReference>
<proteinExistence type="predicted"/>